<evidence type="ECO:0000313" key="7">
    <source>
        <dbReference type="EMBL" id="QJR82942.1"/>
    </source>
</evidence>
<keyword evidence="3 5" id="KW-1133">Transmembrane helix</keyword>
<feature type="transmembrane region" description="Helical" evidence="5">
    <location>
        <begin position="220"/>
        <end position="241"/>
    </location>
</feature>
<evidence type="ECO:0000256" key="5">
    <source>
        <dbReference type="SAM" id="Phobius"/>
    </source>
</evidence>
<evidence type="ECO:0000256" key="3">
    <source>
        <dbReference type="ARBA" id="ARBA00022989"/>
    </source>
</evidence>
<organism evidence="7 8">
    <name type="scientific">Alteromonas pelagimontana</name>
    <dbReference type="NCBI Taxonomy" id="1858656"/>
    <lineage>
        <taxon>Bacteria</taxon>
        <taxon>Pseudomonadati</taxon>
        <taxon>Pseudomonadota</taxon>
        <taxon>Gammaproteobacteria</taxon>
        <taxon>Alteromonadales</taxon>
        <taxon>Alteromonadaceae</taxon>
        <taxon>Alteromonas/Salinimonas group</taxon>
        <taxon>Alteromonas</taxon>
    </lineage>
</organism>
<sequence length="361" mass="37720">MFLSAGMVTAAWATIIPFIKEALQISDSIIGGLLLCLGLGAMVGMPLAGIGTSRYGCRSVLMVSVTGFALLFMIIPVAGTIFTLALVLLVFGMLLGITDCTMNIQAVAVEKAEDQTLMSGFHGFYSLGGMIGALFVTTQLAFNISIMTACIATSAMVLLFLVFVRHGLLEKVQTQSGSVWVLPQSVVVLIGLVCCILFLAEGTVLDWSGIFLTEYRGVSNAMAGLGVACFSVATTIGRLTGDYVVLKLGPRRVINVGTLTAIAGLLTTLHSEAWQMALIGYTLVGLGIANTVPIMFSATGKQNVMPEAMAVTAVSTLGYVGVLAGPALVGFSADVFSLPLSLHLIVALLILSLAVSRNIRV</sequence>
<feature type="transmembrane region" description="Helical" evidence="5">
    <location>
        <begin position="116"/>
        <end position="136"/>
    </location>
</feature>
<dbReference type="Proteomes" id="UP000219285">
    <property type="component" value="Chromosome"/>
</dbReference>
<evidence type="ECO:0000313" key="8">
    <source>
        <dbReference type="Proteomes" id="UP000219285"/>
    </source>
</evidence>
<feature type="transmembrane region" description="Helical" evidence="5">
    <location>
        <begin position="29"/>
        <end position="48"/>
    </location>
</feature>
<dbReference type="InterPro" id="IPR051788">
    <property type="entry name" value="MFS_Transporter"/>
</dbReference>
<feature type="transmembrane region" description="Helical" evidence="5">
    <location>
        <begin position="60"/>
        <end position="78"/>
    </location>
</feature>
<feature type="transmembrane region" description="Helical" evidence="5">
    <location>
        <begin position="335"/>
        <end position="355"/>
    </location>
</feature>
<dbReference type="InterPro" id="IPR011701">
    <property type="entry name" value="MFS"/>
</dbReference>
<reference evidence="7 8" key="2">
    <citation type="submission" date="2020-04" db="EMBL/GenBank/DDBJ databases">
        <title>Complete genome sequence of Alteromonas pelagimontana 5.12T.</title>
        <authorList>
            <person name="Sinha R.K."/>
            <person name="Krishnan K.P."/>
            <person name="Kurian J.P."/>
        </authorList>
    </citation>
    <scope>NUCLEOTIDE SEQUENCE [LARGE SCALE GENOMIC DNA]</scope>
    <source>
        <strain evidence="7 8">5.12</strain>
    </source>
</reference>
<dbReference type="InterPro" id="IPR036259">
    <property type="entry name" value="MFS_trans_sf"/>
</dbReference>
<dbReference type="Gene3D" id="1.20.1250.20">
    <property type="entry name" value="MFS general substrate transporter like domains"/>
    <property type="match status" value="2"/>
</dbReference>
<keyword evidence="4 5" id="KW-0472">Membrane</keyword>
<evidence type="ECO:0000256" key="1">
    <source>
        <dbReference type="ARBA" id="ARBA00004141"/>
    </source>
</evidence>
<dbReference type="EMBL" id="CP052766">
    <property type="protein sequence ID" value="QJR82942.1"/>
    <property type="molecule type" value="Genomic_DNA"/>
</dbReference>
<comment type="subcellular location">
    <subcellularLocation>
        <location evidence="1">Membrane</location>
        <topology evidence="1">Multi-pass membrane protein</topology>
    </subcellularLocation>
</comment>
<keyword evidence="2 5" id="KW-0812">Transmembrane</keyword>
<evidence type="ECO:0000256" key="2">
    <source>
        <dbReference type="ARBA" id="ARBA00022692"/>
    </source>
</evidence>
<dbReference type="Pfam" id="PF07690">
    <property type="entry name" value="MFS_1"/>
    <property type="match status" value="1"/>
</dbReference>
<dbReference type="KEGG" id="apel:CA267_018650"/>
<dbReference type="OrthoDB" id="9810941at2"/>
<dbReference type="GO" id="GO:0016020">
    <property type="term" value="C:membrane"/>
    <property type="evidence" value="ECO:0007669"/>
    <property type="project" value="UniProtKB-SubCell"/>
</dbReference>
<name>A0A6N3IVN1_9ALTE</name>
<dbReference type="PANTHER" id="PTHR23514">
    <property type="entry name" value="BYPASS OF STOP CODON PROTEIN 6"/>
    <property type="match status" value="1"/>
</dbReference>
<feature type="transmembrane region" description="Helical" evidence="5">
    <location>
        <begin position="142"/>
        <end position="164"/>
    </location>
</feature>
<accession>A0A6N3IVN1</accession>
<feature type="transmembrane region" description="Helical" evidence="5">
    <location>
        <begin position="84"/>
        <end position="104"/>
    </location>
</feature>
<feature type="transmembrane region" description="Helical" evidence="5">
    <location>
        <begin position="308"/>
        <end position="329"/>
    </location>
</feature>
<gene>
    <name evidence="7" type="ORF">CA267_018650</name>
</gene>
<evidence type="ECO:0000259" key="6">
    <source>
        <dbReference type="PROSITE" id="PS50850"/>
    </source>
</evidence>
<dbReference type="PANTHER" id="PTHR23514:SF13">
    <property type="entry name" value="INNER MEMBRANE PROTEIN YBJJ"/>
    <property type="match status" value="1"/>
</dbReference>
<dbReference type="GO" id="GO:0022857">
    <property type="term" value="F:transmembrane transporter activity"/>
    <property type="evidence" value="ECO:0007669"/>
    <property type="project" value="InterPro"/>
</dbReference>
<proteinExistence type="predicted"/>
<dbReference type="SUPFAM" id="SSF103473">
    <property type="entry name" value="MFS general substrate transporter"/>
    <property type="match status" value="1"/>
</dbReference>
<feature type="domain" description="Major facilitator superfamily (MFS) profile" evidence="6">
    <location>
        <begin position="1"/>
        <end position="361"/>
    </location>
</feature>
<feature type="transmembrane region" description="Helical" evidence="5">
    <location>
        <begin position="176"/>
        <end position="200"/>
    </location>
</feature>
<feature type="transmembrane region" description="Helical" evidence="5">
    <location>
        <begin position="276"/>
        <end position="296"/>
    </location>
</feature>
<dbReference type="InterPro" id="IPR020846">
    <property type="entry name" value="MFS_dom"/>
</dbReference>
<evidence type="ECO:0000256" key="4">
    <source>
        <dbReference type="ARBA" id="ARBA00023136"/>
    </source>
</evidence>
<dbReference type="CDD" id="cd17393">
    <property type="entry name" value="MFS_MosC_like"/>
    <property type="match status" value="1"/>
</dbReference>
<reference evidence="8" key="1">
    <citation type="submission" date="2014-12" db="EMBL/GenBank/DDBJ databases">
        <title>Complete genome sequence of a multi-drug resistant Klebsiella pneumoniae.</title>
        <authorList>
            <person name="Hua X."/>
            <person name="Chen Q."/>
            <person name="Li X."/>
            <person name="Feng Y."/>
            <person name="Ruan Z."/>
            <person name="Yu Y."/>
        </authorList>
    </citation>
    <scope>NUCLEOTIDE SEQUENCE [LARGE SCALE GENOMIC DNA]</scope>
    <source>
        <strain evidence="8">5.12</strain>
    </source>
</reference>
<feature type="transmembrane region" description="Helical" evidence="5">
    <location>
        <begin position="253"/>
        <end position="270"/>
    </location>
</feature>
<protein>
    <submittedName>
        <fullName evidence="7">MFS transporter</fullName>
    </submittedName>
</protein>
<dbReference type="PROSITE" id="PS50850">
    <property type="entry name" value="MFS"/>
    <property type="match status" value="1"/>
</dbReference>
<dbReference type="AlphaFoldDB" id="A0A6N3IVN1"/>
<keyword evidence="8" id="KW-1185">Reference proteome</keyword>